<keyword evidence="3" id="KW-1185">Reference proteome</keyword>
<proteinExistence type="predicted"/>
<feature type="region of interest" description="Disordered" evidence="1">
    <location>
        <begin position="108"/>
        <end position="137"/>
    </location>
</feature>
<dbReference type="EMBL" id="BPLR01020867">
    <property type="protein sequence ID" value="GIX83432.1"/>
    <property type="molecule type" value="Genomic_DNA"/>
</dbReference>
<evidence type="ECO:0000313" key="3">
    <source>
        <dbReference type="Proteomes" id="UP001054945"/>
    </source>
</evidence>
<sequence length="137" mass="15761">MPRILEQRGTQVEALFRLRCVIFIDSSVHSFNNKLFLNIYSTSWHSKRSRQRDSISTHSVNVSFVHETANFTSKEKTSSRQPSHAVIFSKSFFCLTLKINYPPFAAPQRFTPPLTPSRQQPTKETGMLRQSSTPSRI</sequence>
<accession>A0AAV4NF80</accession>
<comment type="caution">
    <text evidence="2">The sequence shown here is derived from an EMBL/GenBank/DDBJ whole genome shotgun (WGS) entry which is preliminary data.</text>
</comment>
<evidence type="ECO:0000256" key="1">
    <source>
        <dbReference type="SAM" id="MobiDB-lite"/>
    </source>
</evidence>
<gene>
    <name evidence="2" type="ORF">CEXT_309651</name>
</gene>
<evidence type="ECO:0000313" key="2">
    <source>
        <dbReference type="EMBL" id="GIX83432.1"/>
    </source>
</evidence>
<feature type="compositionally biased region" description="Polar residues" evidence="1">
    <location>
        <begin position="116"/>
        <end position="137"/>
    </location>
</feature>
<dbReference type="AlphaFoldDB" id="A0AAV4NF80"/>
<dbReference type="Proteomes" id="UP001054945">
    <property type="component" value="Unassembled WGS sequence"/>
</dbReference>
<protein>
    <submittedName>
        <fullName evidence="2">Uncharacterized protein</fullName>
    </submittedName>
</protein>
<reference evidence="2 3" key="1">
    <citation type="submission" date="2021-06" db="EMBL/GenBank/DDBJ databases">
        <title>Caerostris extrusa draft genome.</title>
        <authorList>
            <person name="Kono N."/>
            <person name="Arakawa K."/>
        </authorList>
    </citation>
    <scope>NUCLEOTIDE SEQUENCE [LARGE SCALE GENOMIC DNA]</scope>
</reference>
<name>A0AAV4NF80_CAEEX</name>
<organism evidence="2 3">
    <name type="scientific">Caerostris extrusa</name>
    <name type="common">Bark spider</name>
    <name type="synonym">Caerostris bankana</name>
    <dbReference type="NCBI Taxonomy" id="172846"/>
    <lineage>
        <taxon>Eukaryota</taxon>
        <taxon>Metazoa</taxon>
        <taxon>Ecdysozoa</taxon>
        <taxon>Arthropoda</taxon>
        <taxon>Chelicerata</taxon>
        <taxon>Arachnida</taxon>
        <taxon>Araneae</taxon>
        <taxon>Araneomorphae</taxon>
        <taxon>Entelegynae</taxon>
        <taxon>Araneoidea</taxon>
        <taxon>Araneidae</taxon>
        <taxon>Caerostris</taxon>
    </lineage>
</organism>